<evidence type="ECO:0000256" key="8">
    <source>
        <dbReference type="SAM" id="Phobius"/>
    </source>
</evidence>
<evidence type="ECO:0000256" key="5">
    <source>
        <dbReference type="ARBA" id="ARBA00023136"/>
    </source>
</evidence>
<dbReference type="Proteomes" id="UP000215902">
    <property type="component" value="Unassembled WGS sequence"/>
</dbReference>
<feature type="transmembrane region" description="Helical" evidence="8">
    <location>
        <begin position="186"/>
        <end position="207"/>
    </location>
</feature>
<dbReference type="EMBL" id="NIVC01000566">
    <property type="protein sequence ID" value="PAA80828.1"/>
    <property type="molecule type" value="Genomic_DNA"/>
</dbReference>
<dbReference type="PANTHER" id="PTHR46876">
    <property type="entry name" value="LOW-DENSITY LIPOPROTEIN RECEPTOR-RELATED PROTEIN 11"/>
    <property type="match status" value="1"/>
</dbReference>
<evidence type="ECO:0000256" key="9">
    <source>
        <dbReference type="SAM" id="SignalP"/>
    </source>
</evidence>
<dbReference type="PANTHER" id="PTHR46876:SF1">
    <property type="entry name" value="LOW-DENSITY LIPOPROTEIN RECEPTOR-RELATED PROTEIN 11"/>
    <property type="match status" value="1"/>
</dbReference>
<evidence type="ECO:0000256" key="2">
    <source>
        <dbReference type="ARBA" id="ARBA00022692"/>
    </source>
</evidence>
<keyword evidence="3 9" id="KW-0732">Signal</keyword>
<comment type="caution">
    <text evidence="11">The sequence shown here is derived from an EMBL/GenBank/DDBJ whole genome shotgun (WGS) entry which is preliminary data.</text>
</comment>
<dbReference type="InterPro" id="IPR013980">
    <property type="entry name" value="MANSC_dom"/>
</dbReference>
<evidence type="ECO:0000256" key="3">
    <source>
        <dbReference type="ARBA" id="ARBA00022729"/>
    </source>
</evidence>
<evidence type="ECO:0000313" key="11">
    <source>
        <dbReference type="EMBL" id="PAA80828.1"/>
    </source>
</evidence>
<dbReference type="AlphaFoldDB" id="A0A267G465"/>
<comment type="subcellular location">
    <subcellularLocation>
        <location evidence="1">Membrane</location>
        <topology evidence="1">Single-pass type I membrane protein</topology>
    </subcellularLocation>
</comment>
<evidence type="ECO:0000259" key="10">
    <source>
        <dbReference type="PROSITE" id="PS50986"/>
    </source>
</evidence>
<dbReference type="SMART" id="SM00765">
    <property type="entry name" value="MANEC"/>
    <property type="match status" value="1"/>
</dbReference>
<evidence type="ECO:0000256" key="1">
    <source>
        <dbReference type="ARBA" id="ARBA00004479"/>
    </source>
</evidence>
<dbReference type="Pfam" id="PF07502">
    <property type="entry name" value="MANEC"/>
    <property type="match status" value="1"/>
</dbReference>
<feature type="domain" description="MANSC" evidence="10">
    <location>
        <begin position="31"/>
        <end position="107"/>
    </location>
</feature>
<keyword evidence="12" id="KW-1185">Reference proteome</keyword>
<dbReference type="STRING" id="282301.A0A267G465"/>
<dbReference type="PROSITE" id="PS50986">
    <property type="entry name" value="MANSC"/>
    <property type="match status" value="1"/>
</dbReference>
<evidence type="ECO:0000313" key="12">
    <source>
        <dbReference type="Proteomes" id="UP000215902"/>
    </source>
</evidence>
<accession>A0A267G465</accession>
<dbReference type="InterPro" id="IPR011106">
    <property type="entry name" value="MANSC_N"/>
</dbReference>
<organism evidence="11 12">
    <name type="scientific">Macrostomum lignano</name>
    <dbReference type="NCBI Taxonomy" id="282301"/>
    <lineage>
        <taxon>Eukaryota</taxon>
        <taxon>Metazoa</taxon>
        <taxon>Spiralia</taxon>
        <taxon>Lophotrochozoa</taxon>
        <taxon>Platyhelminthes</taxon>
        <taxon>Rhabditophora</taxon>
        <taxon>Macrostomorpha</taxon>
        <taxon>Macrostomida</taxon>
        <taxon>Macrostomidae</taxon>
        <taxon>Macrostomum</taxon>
    </lineage>
</organism>
<keyword evidence="4 8" id="KW-1133">Transmembrane helix</keyword>
<reference evidence="11 12" key="1">
    <citation type="submission" date="2017-06" db="EMBL/GenBank/DDBJ databases">
        <title>A platform for efficient transgenesis in Macrostomum lignano, a flatworm model organism for stem cell research.</title>
        <authorList>
            <person name="Berezikov E."/>
        </authorList>
    </citation>
    <scope>NUCLEOTIDE SEQUENCE [LARGE SCALE GENOMIC DNA]</scope>
    <source>
        <strain evidence="11">DV1</strain>
        <tissue evidence="11">Whole organism</tissue>
    </source>
</reference>
<feature type="compositionally biased region" description="Polar residues" evidence="7">
    <location>
        <begin position="129"/>
        <end position="151"/>
    </location>
</feature>
<keyword evidence="5 8" id="KW-0472">Membrane</keyword>
<evidence type="ECO:0000256" key="4">
    <source>
        <dbReference type="ARBA" id="ARBA00022989"/>
    </source>
</evidence>
<evidence type="ECO:0000256" key="7">
    <source>
        <dbReference type="SAM" id="MobiDB-lite"/>
    </source>
</evidence>
<dbReference type="GO" id="GO:0016020">
    <property type="term" value="C:membrane"/>
    <property type="evidence" value="ECO:0007669"/>
    <property type="project" value="UniProtKB-SubCell"/>
</dbReference>
<gene>
    <name evidence="11" type="ORF">BOX15_Mlig032126g1</name>
</gene>
<name>A0A267G465_9PLAT</name>
<proteinExistence type="predicted"/>
<sequence>MNLVYITLHIAFIWHYCHAVSYHCGSSKFQHREGSIIRTEDSIANGAVALNSLPTESLKECEISCCNHHRCNVAIYETTIKSLCYLFDCGPDASYCEFRHYARYTVSIKVPIKPFKHIDAELGIRAASTKPQRVSTDTLPTAPTSQASNLRQGGPPPPPASPPPPPPQSGKSLAASLADRYRQARATVIGLGVALALTLVAVVALGCRLRQLRSTVGGQGKLRSRMVDDEDYLINGMYL</sequence>
<feature type="chain" id="PRO_5012402199" description="MANSC domain-containing protein" evidence="9">
    <location>
        <begin position="20"/>
        <end position="239"/>
    </location>
</feature>
<feature type="region of interest" description="Disordered" evidence="7">
    <location>
        <begin position="129"/>
        <end position="176"/>
    </location>
</feature>
<evidence type="ECO:0000256" key="6">
    <source>
        <dbReference type="ARBA" id="ARBA00023180"/>
    </source>
</evidence>
<feature type="signal peptide" evidence="9">
    <location>
        <begin position="1"/>
        <end position="19"/>
    </location>
</feature>
<feature type="compositionally biased region" description="Pro residues" evidence="7">
    <location>
        <begin position="154"/>
        <end position="168"/>
    </location>
</feature>
<keyword evidence="2 8" id="KW-0812">Transmembrane</keyword>
<protein>
    <recommendedName>
        <fullName evidence="10">MANSC domain-containing protein</fullName>
    </recommendedName>
</protein>
<keyword evidence="6" id="KW-0325">Glycoprotein</keyword>
<dbReference type="OrthoDB" id="10037294at2759"/>